<keyword evidence="3" id="KW-1185">Reference proteome</keyword>
<dbReference type="EMBL" id="SOGQ01000046">
    <property type="protein sequence ID" value="TFC99484.1"/>
    <property type="molecule type" value="Genomic_DNA"/>
</dbReference>
<gene>
    <name evidence="2" type="ORF">E3T28_09090</name>
</gene>
<evidence type="ECO:0008006" key="4">
    <source>
        <dbReference type="Google" id="ProtNLM"/>
    </source>
</evidence>
<evidence type="ECO:0000313" key="3">
    <source>
        <dbReference type="Proteomes" id="UP000297853"/>
    </source>
</evidence>
<dbReference type="RefSeq" id="WP_134429981.1">
    <property type="nucleotide sequence ID" value="NZ_SOGQ01000046.1"/>
</dbReference>
<reference evidence="2 3" key="1">
    <citation type="submission" date="2019-03" db="EMBL/GenBank/DDBJ databases">
        <title>Genomics of glacier-inhabiting Cryobacterium strains.</title>
        <authorList>
            <person name="Liu Q."/>
            <person name="Xin Y.-H."/>
        </authorList>
    </citation>
    <scope>NUCLEOTIDE SEQUENCE [LARGE SCALE GENOMIC DNA]</scope>
    <source>
        <strain evidence="2 3">TMT1-23-1</strain>
    </source>
</reference>
<feature type="region of interest" description="Disordered" evidence="1">
    <location>
        <begin position="50"/>
        <end position="72"/>
    </location>
</feature>
<organism evidence="2 3">
    <name type="scientific">Cryobacterium sinapicolor</name>
    <dbReference type="NCBI Taxonomy" id="1259236"/>
    <lineage>
        <taxon>Bacteria</taxon>
        <taxon>Bacillati</taxon>
        <taxon>Actinomycetota</taxon>
        <taxon>Actinomycetes</taxon>
        <taxon>Micrococcales</taxon>
        <taxon>Microbacteriaceae</taxon>
        <taxon>Cryobacterium</taxon>
    </lineage>
</organism>
<evidence type="ECO:0000313" key="2">
    <source>
        <dbReference type="EMBL" id="TFC99484.1"/>
    </source>
</evidence>
<dbReference type="Proteomes" id="UP000297853">
    <property type="component" value="Unassembled WGS sequence"/>
</dbReference>
<accession>A0ABY2J3P5</accession>
<comment type="caution">
    <text evidence="2">The sequence shown here is derived from an EMBL/GenBank/DDBJ whole genome shotgun (WGS) entry which is preliminary data.</text>
</comment>
<name>A0ABY2J3P5_9MICO</name>
<evidence type="ECO:0000256" key="1">
    <source>
        <dbReference type="SAM" id="MobiDB-lite"/>
    </source>
</evidence>
<proteinExistence type="predicted"/>
<feature type="compositionally biased region" description="Basic and acidic residues" evidence="1">
    <location>
        <begin position="61"/>
        <end position="72"/>
    </location>
</feature>
<protein>
    <recommendedName>
        <fullName evidence="4">Transposase</fullName>
    </recommendedName>
</protein>
<sequence length="72" mass="7851">MEHEKHKHFSPEFRAAAVARVAIVGMNGASTKIHTRPAGNLGGEQLWRTVSAHQAPAEQARPLRDRPDPCGT</sequence>